<protein>
    <recommendedName>
        <fullName evidence="3">DUF4167 domain-containing protein</fullName>
    </recommendedName>
</protein>
<comment type="caution">
    <text evidence="1">The sequence shown here is derived from an EMBL/GenBank/DDBJ whole genome shotgun (WGS) entry which is preliminary data.</text>
</comment>
<keyword evidence="2" id="KW-1185">Reference proteome</keyword>
<accession>A0ABS3Z7Y9</accession>
<dbReference type="EMBL" id="JACVEW010000004">
    <property type="protein sequence ID" value="MBP0047826.1"/>
    <property type="molecule type" value="Genomic_DNA"/>
</dbReference>
<organism evidence="1 2">
    <name type="scientific">Marinobacterium alkalitolerans</name>
    <dbReference type="NCBI Taxonomy" id="1542925"/>
    <lineage>
        <taxon>Bacteria</taxon>
        <taxon>Pseudomonadati</taxon>
        <taxon>Pseudomonadota</taxon>
        <taxon>Gammaproteobacteria</taxon>
        <taxon>Oceanospirillales</taxon>
        <taxon>Oceanospirillaceae</taxon>
        <taxon>Marinobacterium</taxon>
    </lineage>
</organism>
<evidence type="ECO:0008006" key="3">
    <source>
        <dbReference type="Google" id="ProtNLM"/>
    </source>
</evidence>
<proteinExistence type="predicted"/>
<evidence type="ECO:0000313" key="1">
    <source>
        <dbReference type="EMBL" id="MBP0047826.1"/>
    </source>
</evidence>
<evidence type="ECO:0000313" key="2">
    <source>
        <dbReference type="Proteomes" id="UP000810171"/>
    </source>
</evidence>
<name>A0ABS3Z7Y9_9GAMM</name>
<gene>
    <name evidence="1" type="ORF">H9C73_03680</name>
</gene>
<sequence length="173" mass="19928">MGFFRIFKKKRPKSDQEFDDYAKNAMADFQQNDFLGKAAEAGHKAKAAVKAKQYDEAWGFYHDQKSFYMQHANRLGFTAKQAVALDASVHEDMANILRLENKHEDALVHIVYWILAGSDRPLKRHQQKLQSYFNRCKLKNTTPSEAARIIDAQTKMPDFNLAKSIVTDWVSRG</sequence>
<dbReference type="Proteomes" id="UP000810171">
    <property type="component" value="Unassembled WGS sequence"/>
</dbReference>
<dbReference type="RefSeq" id="WP_209286445.1">
    <property type="nucleotide sequence ID" value="NZ_JACVEW010000004.1"/>
</dbReference>
<reference evidence="1 2" key="1">
    <citation type="submission" date="2020-09" db="EMBL/GenBank/DDBJ databases">
        <authorList>
            <person name="Tanuku N.R.S."/>
        </authorList>
    </citation>
    <scope>NUCLEOTIDE SEQUENCE [LARGE SCALE GENOMIC DNA]</scope>
    <source>
        <strain evidence="1 2">AK62</strain>
    </source>
</reference>